<feature type="active site" description="Proton acceptor" evidence="7">
    <location>
        <position position="132"/>
    </location>
</feature>
<accession>A0A0G4IK50</accession>
<feature type="region of interest" description="Disordered" evidence="8">
    <location>
        <begin position="291"/>
        <end position="334"/>
    </location>
</feature>
<sequence length="334" mass="36702">MTSYAAKLIQKRDKGLCGDPERVDDDGVVRAQVAELARLVRSSRHCIVHTGAGISTSAGVHDFRGPDGVWTRQQRKLPPLHGVAFGDAVPTITHMAIVALVRAGLVKHVVSQNVDGLHVRSGLPRQHLCEVHGTAFAEWCDQRLPKCQCEFRRADEVATIGLRPTGNACKRCGGPLRDLLCDWDSNLPQDEVEYAIEQHRMADLAICVGTSLRIRPAGLWPLRTIRLNGKKEPGRICVINLQKTHLDRRCAVRIFARCDHVFTMLMDELGVDIPKWVAVECPYAKLGWRPTDRNPSADVADRHAGDDDAGSTGSSAAPTEDGKSDDDSGYTPDR</sequence>
<feature type="binding site" evidence="7">
    <location>
        <position position="140"/>
    </location>
    <ligand>
        <name>Zn(2+)</name>
        <dbReference type="ChEBI" id="CHEBI:29105"/>
    </ligand>
</feature>
<dbReference type="STRING" id="37360.A0A0G4IK50"/>
<dbReference type="PANTHER" id="PTHR11085">
    <property type="entry name" value="NAD-DEPENDENT PROTEIN DEACYLASE SIRTUIN-5, MITOCHONDRIAL-RELATED"/>
    <property type="match status" value="1"/>
</dbReference>
<feature type="binding site" evidence="7">
    <location>
        <position position="147"/>
    </location>
    <ligand>
        <name>Zn(2+)</name>
        <dbReference type="ChEBI" id="CHEBI:29105"/>
    </ligand>
</feature>
<dbReference type="GO" id="GO:0003714">
    <property type="term" value="F:transcription corepressor activity"/>
    <property type="evidence" value="ECO:0007669"/>
    <property type="project" value="TreeGrafter"/>
</dbReference>
<dbReference type="FunFam" id="3.40.50.1220:FF:000038">
    <property type="entry name" value="NAD-dependent protein deacetylase sirtuin-6 isoform X2"/>
    <property type="match status" value="1"/>
</dbReference>
<keyword evidence="2" id="KW-0808">Transferase</keyword>
<feature type="binding site" evidence="7">
    <location>
        <position position="172"/>
    </location>
    <ligand>
        <name>Zn(2+)</name>
        <dbReference type="ChEBI" id="CHEBI:29105"/>
    </ligand>
</feature>
<evidence type="ECO:0000256" key="8">
    <source>
        <dbReference type="SAM" id="MobiDB-lite"/>
    </source>
</evidence>
<dbReference type="Gene3D" id="3.40.50.1220">
    <property type="entry name" value="TPP-binding domain"/>
    <property type="match status" value="1"/>
</dbReference>
<dbReference type="GO" id="GO:0017136">
    <property type="term" value="F:histone deacetylase activity, NAD-dependent"/>
    <property type="evidence" value="ECO:0007669"/>
    <property type="project" value="TreeGrafter"/>
</dbReference>
<keyword evidence="3 7" id="KW-0479">Metal-binding</keyword>
<dbReference type="EC" id="2.3.1.286" evidence="1"/>
<evidence type="ECO:0000313" key="10">
    <source>
        <dbReference type="EMBL" id="CEO95497.1"/>
    </source>
</evidence>
<feature type="binding site" evidence="7">
    <location>
        <position position="169"/>
    </location>
    <ligand>
        <name>Zn(2+)</name>
        <dbReference type="ChEBI" id="CHEBI:29105"/>
    </ligand>
</feature>
<dbReference type="EMBL" id="CDSF01000024">
    <property type="protein sequence ID" value="CEO95497.1"/>
    <property type="molecule type" value="Genomic_DNA"/>
</dbReference>
<dbReference type="InterPro" id="IPR029035">
    <property type="entry name" value="DHS-like_NAD/FAD-binding_dom"/>
</dbReference>
<gene>
    <name evidence="10" type="ORF">PBRA_004223</name>
</gene>
<dbReference type="GO" id="GO:0005634">
    <property type="term" value="C:nucleus"/>
    <property type="evidence" value="ECO:0007669"/>
    <property type="project" value="TreeGrafter"/>
</dbReference>
<feature type="domain" description="Deacetylase sirtuin-type" evidence="9">
    <location>
        <begin position="26"/>
        <end position="272"/>
    </location>
</feature>
<comment type="similarity">
    <text evidence="6">Belongs to the sirtuin family. Class IV subfamily.</text>
</comment>
<evidence type="ECO:0000256" key="1">
    <source>
        <dbReference type="ARBA" id="ARBA00012928"/>
    </source>
</evidence>
<dbReference type="GO" id="GO:0046872">
    <property type="term" value="F:metal ion binding"/>
    <property type="evidence" value="ECO:0007669"/>
    <property type="project" value="UniProtKB-KW"/>
</dbReference>
<dbReference type="GO" id="GO:0000122">
    <property type="term" value="P:negative regulation of transcription by RNA polymerase II"/>
    <property type="evidence" value="ECO:0007669"/>
    <property type="project" value="TreeGrafter"/>
</dbReference>
<dbReference type="Gene3D" id="2.20.28.200">
    <property type="match status" value="1"/>
</dbReference>
<keyword evidence="11" id="KW-1185">Reference proteome</keyword>
<dbReference type="InterPro" id="IPR026590">
    <property type="entry name" value="Ssirtuin_cat_dom"/>
</dbReference>
<dbReference type="Proteomes" id="UP000039324">
    <property type="component" value="Unassembled WGS sequence"/>
</dbReference>
<reference evidence="10 11" key="1">
    <citation type="submission" date="2015-02" db="EMBL/GenBank/DDBJ databases">
        <authorList>
            <person name="Chooi Y.-H."/>
        </authorList>
    </citation>
    <scope>NUCLEOTIDE SEQUENCE [LARGE SCALE GENOMIC DNA]</scope>
    <source>
        <strain evidence="10">E3</strain>
    </source>
</reference>
<dbReference type="PROSITE" id="PS50305">
    <property type="entry name" value="SIRTUIN"/>
    <property type="match status" value="1"/>
</dbReference>
<keyword evidence="4 7" id="KW-0862">Zinc</keyword>
<proteinExistence type="inferred from homology"/>
<name>A0A0G4IK50_PLABS</name>
<keyword evidence="5" id="KW-0520">NAD</keyword>
<dbReference type="InterPro" id="IPR003000">
    <property type="entry name" value="Sirtuin"/>
</dbReference>
<evidence type="ECO:0000259" key="9">
    <source>
        <dbReference type="PROSITE" id="PS50305"/>
    </source>
</evidence>
<dbReference type="GO" id="GO:0070403">
    <property type="term" value="F:NAD+ binding"/>
    <property type="evidence" value="ECO:0007669"/>
    <property type="project" value="InterPro"/>
</dbReference>
<organism evidence="10 11">
    <name type="scientific">Plasmodiophora brassicae</name>
    <name type="common">Clubroot disease agent</name>
    <dbReference type="NCBI Taxonomy" id="37360"/>
    <lineage>
        <taxon>Eukaryota</taxon>
        <taxon>Sar</taxon>
        <taxon>Rhizaria</taxon>
        <taxon>Endomyxa</taxon>
        <taxon>Phytomyxea</taxon>
        <taxon>Plasmodiophorida</taxon>
        <taxon>Plasmodiophoridae</taxon>
        <taxon>Plasmodiophora</taxon>
    </lineage>
</organism>
<protein>
    <recommendedName>
        <fullName evidence="1">protein acetyllysine N-acetyltransferase</fullName>
        <ecNumber evidence="1">2.3.1.286</ecNumber>
    </recommendedName>
</protein>
<dbReference type="OMA" id="SNREYCK"/>
<evidence type="ECO:0000313" key="11">
    <source>
        <dbReference type="Proteomes" id="UP000039324"/>
    </source>
</evidence>
<dbReference type="AlphaFoldDB" id="A0A0G4IK50"/>
<evidence type="ECO:0000256" key="6">
    <source>
        <dbReference type="ARBA" id="ARBA00038170"/>
    </source>
</evidence>
<dbReference type="Pfam" id="PF02146">
    <property type="entry name" value="SIR2"/>
    <property type="match status" value="1"/>
</dbReference>
<evidence type="ECO:0000256" key="2">
    <source>
        <dbReference type="ARBA" id="ARBA00022679"/>
    </source>
</evidence>
<dbReference type="OrthoDB" id="424302at2759"/>
<dbReference type="InterPro" id="IPR050134">
    <property type="entry name" value="NAD-dep_sirtuin_deacylases"/>
</dbReference>
<dbReference type="PANTHER" id="PTHR11085:SF12">
    <property type="entry name" value="NAD-DEPENDENT PROTEIN DEACYLASE SIRTUIN-6"/>
    <property type="match status" value="1"/>
</dbReference>
<dbReference type="SUPFAM" id="SSF52467">
    <property type="entry name" value="DHS-like NAD/FAD-binding domain"/>
    <property type="match status" value="1"/>
</dbReference>
<feature type="compositionally biased region" description="Basic and acidic residues" evidence="8">
    <location>
        <begin position="320"/>
        <end position="334"/>
    </location>
</feature>
<evidence type="ECO:0000256" key="3">
    <source>
        <dbReference type="ARBA" id="ARBA00022723"/>
    </source>
</evidence>
<evidence type="ECO:0000256" key="4">
    <source>
        <dbReference type="ARBA" id="ARBA00022833"/>
    </source>
</evidence>
<evidence type="ECO:0000256" key="7">
    <source>
        <dbReference type="PROSITE-ProRule" id="PRU00236"/>
    </source>
</evidence>
<evidence type="ECO:0000256" key="5">
    <source>
        <dbReference type="ARBA" id="ARBA00023027"/>
    </source>
</evidence>